<accession>A0A2S6FHI3</accession>
<dbReference type="Proteomes" id="UP000238541">
    <property type="component" value="Unassembled WGS sequence"/>
</dbReference>
<evidence type="ECO:0000313" key="2">
    <source>
        <dbReference type="Proteomes" id="UP000238541"/>
    </source>
</evidence>
<sequence length="210" mass="23040">MSAPCAFPFAGLHVGCHLKTPKTYQYRQYKPHYSCSNMTTPNQVKEHIMISKTLAASAVLLSVFTANAMAATAMCPPTASIEQKKEEPGYSYSAPGPNGRVWVGENPYADEGDLKTFVFDGAFYRTVSSEGNTDVVSCDYVGDDLYAGARMTLYSFREWAPVKGTKWEAQPTAEKTGTFNKANSVELCNSKLEKECAFNYRVLAMPPAGH</sequence>
<gene>
    <name evidence="1" type="ORF">CD175_18605</name>
</gene>
<dbReference type="EMBL" id="NIRS01000005">
    <property type="protein sequence ID" value="PPK36860.1"/>
    <property type="molecule type" value="Genomic_DNA"/>
</dbReference>
<proteinExistence type="predicted"/>
<organism evidence="1 2">
    <name type="scientific">Pseudomonas laurylsulfatiphila</name>
    <dbReference type="NCBI Taxonomy" id="2011015"/>
    <lineage>
        <taxon>Bacteria</taxon>
        <taxon>Pseudomonadati</taxon>
        <taxon>Pseudomonadota</taxon>
        <taxon>Gammaproteobacteria</taxon>
        <taxon>Pseudomonadales</taxon>
        <taxon>Pseudomonadaceae</taxon>
        <taxon>Pseudomonas</taxon>
    </lineage>
</organism>
<dbReference type="AlphaFoldDB" id="A0A2S6FHI3"/>
<comment type="caution">
    <text evidence="1">The sequence shown here is derived from an EMBL/GenBank/DDBJ whole genome shotgun (WGS) entry which is preliminary data.</text>
</comment>
<name>A0A2S6FHI3_9PSED</name>
<reference evidence="2" key="1">
    <citation type="submission" date="2017-06" db="EMBL/GenBank/DDBJ databases">
        <authorList>
            <person name="Furmanczyk E.M."/>
        </authorList>
    </citation>
    <scope>NUCLEOTIDE SEQUENCE [LARGE SCALE GENOMIC DNA]</scope>
    <source>
        <strain evidence="2">AP3_16</strain>
    </source>
</reference>
<keyword evidence="2" id="KW-1185">Reference proteome</keyword>
<evidence type="ECO:0000313" key="1">
    <source>
        <dbReference type="EMBL" id="PPK36860.1"/>
    </source>
</evidence>
<protein>
    <recommendedName>
        <fullName evidence="3">DUF3757 domain-containing protein</fullName>
    </recommendedName>
</protein>
<evidence type="ECO:0008006" key="3">
    <source>
        <dbReference type="Google" id="ProtNLM"/>
    </source>
</evidence>